<dbReference type="InterPro" id="IPR000873">
    <property type="entry name" value="AMP-dep_synth/lig_dom"/>
</dbReference>
<keyword evidence="3" id="KW-0597">Phosphoprotein</keyword>
<dbReference type="InterPro" id="IPR028154">
    <property type="entry name" value="AMP-dep_Lig_C"/>
</dbReference>
<dbReference type="UniPathway" id="UPA00930"/>
<dbReference type="Proteomes" id="UP000253752">
    <property type="component" value="Unassembled WGS sequence"/>
</dbReference>
<dbReference type="Proteomes" id="UP000253915">
    <property type="component" value="Unassembled WGS sequence"/>
</dbReference>
<dbReference type="Proteomes" id="UP000253857">
    <property type="component" value="Unassembled WGS sequence"/>
</dbReference>
<dbReference type="EMBL" id="PPTY01000001">
    <property type="protein sequence ID" value="RDB88975.1"/>
    <property type="molecule type" value="Genomic_DNA"/>
</dbReference>
<evidence type="ECO:0000256" key="8">
    <source>
        <dbReference type="ARBA" id="ARBA00066629"/>
    </source>
</evidence>
<evidence type="ECO:0000256" key="5">
    <source>
        <dbReference type="ARBA" id="ARBA00022741"/>
    </source>
</evidence>
<evidence type="ECO:0000313" key="23">
    <source>
        <dbReference type="Proteomes" id="UP000253970"/>
    </source>
</evidence>
<evidence type="ECO:0000256" key="6">
    <source>
        <dbReference type="ARBA" id="ARBA00060591"/>
    </source>
</evidence>
<dbReference type="EMBL" id="PPTU01000002">
    <property type="protein sequence ID" value="RDB72947.1"/>
    <property type="molecule type" value="Genomic_DNA"/>
</dbReference>
<reference evidence="19" key="3">
    <citation type="submission" date="2019-06" db="EMBL/GenBank/DDBJ databases">
        <authorList>
            <person name="Bisanz J.E."/>
            <person name="Turnbaugh P.J."/>
        </authorList>
    </citation>
    <scope>NUCLEOTIDE SEQUENCE</scope>
    <source>
        <strain evidence="19">SECO-MT75m2</strain>
    </source>
</reference>
<dbReference type="Proteomes" id="UP000253970">
    <property type="component" value="Unassembled WGS sequence"/>
</dbReference>
<comment type="similarity">
    <text evidence="7 11">Belongs to the phenylacetyl-CoA ligase family.</text>
</comment>
<dbReference type="Pfam" id="PF14535">
    <property type="entry name" value="AMP-binding_C_2"/>
    <property type="match status" value="1"/>
</dbReference>
<evidence type="ECO:0000256" key="9">
    <source>
        <dbReference type="ARBA" id="ARBA00068695"/>
    </source>
</evidence>
<evidence type="ECO:0000256" key="2">
    <source>
        <dbReference type="ARBA" id="ARBA00022450"/>
    </source>
</evidence>
<comment type="catalytic activity">
    <reaction evidence="11">
        <text>2-phenylacetate + ATP + CoA = phenylacetyl-CoA + AMP + diphosphate</text>
        <dbReference type="Rhea" id="RHEA:20956"/>
        <dbReference type="ChEBI" id="CHEBI:18401"/>
        <dbReference type="ChEBI" id="CHEBI:30616"/>
        <dbReference type="ChEBI" id="CHEBI:33019"/>
        <dbReference type="ChEBI" id="CHEBI:57287"/>
        <dbReference type="ChEBI" id="CHEBI:57390"/>
        <dbReference type="ChEBI" id="CHEBI:456215"/>
        <dbReference type="EC" id="6.2.1.30"/>
    </reaction>
</comment>
<evidence type="ECO:0000313" key="17">
    <source>
        <dbReference type="EMBL" id="RDB88975.1"/>
    </source>
</evidence>
<dbReference type="PANTHER" id="PTHR43439:SF2">
    <property type="entry name" value="ENZYME, PUTATIVE (JCVI)-RELATED"/>
    <property type="match status" value="1"/>
</dbReference>
<keyword evidence="2" id="KW-0596">Phosphopantetheine</keyword>
<dbReference type="SUPFAM" id="SSF56801">
    <property type="entry name" value="Acetyl-CoA synthetase-like"/>
    <property type="match status" value="1"/>
</dbReference>
<evidence type="ECO:0000256" key="10">
    <source>
        <dbReference type="ARBA" id="ARBA00075111"/>
    </source>
</evidence>
<dbReference type="CDD" id="cd05913">
    <property type="entry name" value="PaaK"/>
    <property type="match status" value="1"/>
</dbReference>
<dbReference type="PIRSF" id="PIRSF006444">
    <property type="entry name" value="PaaK"/>
    <property type="match status" value="1"/>
</dbReference>
<evidence type="ECO:0000313" key="22">
    <source>
        <dbReference type="Proteomes" id="UP000253915"/>
    </source>
</evidence>
<dbReference type="AlphaFoldDB" id="A0A369NJF7"/>
<evidence type="ECO:0000313" key="21">
    <source>
        <dbReference type="Proteomes" id="UP000253857"/>
    </source>
</evidence>
<dbReference type="GO" id="GO:0047475">
    <property type="term" value="F:phenylacetate-CoA ligase activity"/>
    <property type="evidence" value="ECO:0007669"/>
    <property type="project" value="UniProtKB-EC"/>
</dbReference>
<dbReference type="InterPro" id="IPR011880">
    <property type="entry name" value="PA_CoA_ligase"/>
</dbReference>
<comment type="subunit">
    <text evidence="1">Monomer.</text>
</comment>
<keyword evidence="4 11" id="KW-0436">Ligase</keyword>
<reference evidence="20 21" key="2">
    <citation type="journal article" date="2018" name="Elife">
        <title>Discovery and characterization of a prevalent human gut bacterial enzyme sufficient for the inactivation of a family of plant toxins.</title>
        <authorList>
            <person name="Koppel N."/>
            <person name="Bisanz J.E."/>
            <person name="Pandelia M.E."/>
            <person name="Turnbaugh P.J."/>
            <person name="Balskus E.P."/>
        </authorList>
    </citation>
    <scope>NUCLEOTIDE SEQUENCE [LARGE SCALE GENOMIC DNA]</scope>
    <source>
        <strain evidence="18 22">16A</strain>
        <strain evidence="17 21">FAA1-1-60AUCSF</strain>
        <strain evidence="16 20">MR1 #12</strain>
        <strain evidence="15 23">W1 BHI 6</strain>
    </source>
</reference>
<dbReference type="GO" id="GO:0010124">
    <property type="term" value="P:phenylacetate catabolic process"/>
    <property type="evidence" value="ECO:0007669"/>
    <property type="project" value="UniProtKB-UniRule"/>
</dbReference>
<dbReference type="PANTHER" id="PTHR43439">
    <property type="entry name" value="PHENYLACETATE-COENZYME A LIGASE"/>
    <property type="match status" value="1"/>
</dbReference>
<dbReference type="EMBL" id="PPTX01000001">
    <property type="protein sequence ID" value="RDB82038.1"/>
    <property type="molecule type" value="Genomic_DNA"/>
</dbReference>
<comment type="caution">
    <text evidence="15">The sequence shown here is derived from an EMBL/GenBank/DDBJ whole genome shotgun (WGS) entry which is preliminary data.</text>
</comment>
<dbReference type="InterPro" id="IPR045851">
    <property type="entry name" value="AMP-bd_C_sf"/>
</dbReference>
<dbReference type="OMA" id="GVAPHFQ"/>
<comment type="pathway">
    <text evidence="6 11">Aromatic compound metabolism; phenylacetate degradation.</text>
</comment>
<organism evidence="15 23">
    <name type="scientific">Eggerthella lenta</name>
    <name type="common">Eubacterium lentum</name>
    <dbReference type="NCBI Taxonomy" id="84112"/>
    <lineage>
        <taxon>Bacteria</taxon>
        <taxon>Bacillati</taxon>
        <taxon>Actinomycetota</taxon>
        <taxon>Coriobacteriia</taxon>
        <taxon>Eggerthellales</taxon>
        <taxon>Eggerthellaceae</taxon>
        <taxon>Eggerthella</taxon>
    </lineage>
</organism>
<evidence type="ECO:0000256" key="1">
    <source>
        <dbReference type="ARBA" id="ARBA00011245"/>
    </source>
</evidence>
<evidence type="ECO:0000259" key="13">
    <source>
        <dbReference type="Pfam" id="PF14535"/>
    </source>
</evidence>
<dbReference type="InterPro" id="IPR042099">
    <property type="entry name" value="ANL_N_sf"/>
</dbReference>
<proteinExistence type="inferred from homology"/>
<dbReference type="EMBL" id="PPUQ01000029">
    <property type="protein sequence ID" value="RDC34454.1"/>
    <property type="molecule type" value="Genomic_DNA"/>
</dbReference>
<evidence type="ECO:0000256" key="11">
    <source>
        <dbReference type="PIRNR" id="PIRNR006444"/>
    </source>
</evidence>
<dbReference type="RefSeq" id="WP_009306986.1">
    <property type="nucleotide sequence ID" value="NZ_AP025575.1"/>
</dbReference>
<dbReference type="Pfam" id="PF00501">
    <property type="entry name" value="AMP-binding"/>
    <property type="match status" value="1"/>
</dbReference>
<reference evidence="19 24" key="1">
    <citation type="journal article" date="2005" name="Appl. Environ. Microbiol.">
        <title>Intestinal bacterial communities that produce active estrogen-like compounds enterodiol and enterolactone in humans.</title>
        <authorList>
            <person name="Clavel T."/>
            <person name="Henderson G."/>
            <person name="Alpert C.A."/>
            <person name="Philippe C."/>
            <person name="Rigottier-Gois L."/>
            <person name="Dore J."/>
            <person name="Blaut M."/>
        </authorList>
    </citation>
    <scope>NUCLEOTIDE SEQUENCE [LARGE SCALE GENOMIC DNA]</scope>
    <source>
        <strain evidence="19 24">SECO-MT75m2</strain>
    </source>
</reference>
<sequence>MYYQPDIETMPVEQLRDLQLERMKKTVQHSYDNVAFYQRSFKEAGVEPGDLKTLEDLPKFPFVVKQDMRDAYPFGLFAVPQKDVARIHASSGTTGQATVVGHTANDLKNWGDCFARGIHMVNGNEDSTIQVSYGYGLFTGGLGAHYGGEAAGCTVIPTSSGNTKRQIQMMKDLGTDILACTPSYALLIADTAIEMGYDPAVDFKISAGIFGAEPASESMREDIRKKLGIQYCDVYGLSEVMGPGVAMECAESHGLHVAEDHFYAEIVDPDTLKPLPDGEYGELVFTTLTRECCPLVRYRTRDVTRIIPEECACGRTHRKIDRIVGRTDDMLILRGVNVFPSQIEQVIVSFPEIAAQYQIILTSKGPLDHVELDVETVPEFPFDEIRKLQDLKRRLAAELKSNLQIAVDIKIVEPKTIERSEGKAKRIIDLREGKKA</sequence>
<dbReference type="Proteomes" id="UP000436429">
    <property type="component" value="Unassembled WGS sequence"/>
</dbReference>
<gene>
    <name evidence="18" type="ORF">C1853_14290</name>
    <name evidence="17" type="ORF">C1871_00460</name>
    <name evidence="16" type="ORF">C1872_01115</name>
    <name evidence="15" type="ORF">C1875_02790</name>
    <name evidence="19" type="ORF">FIC87_08020</name>
    <name evidence="14" type="ORF">GO726_00865</name>
</gene>
<dbReference type="EMBL" id="WPOM01000001">
    <property type="protein sequence ID" value="MVN31733.1"/>
    <property type="molecule type" value="Genomic_DNA"/>
</dbReference>
<dbReference type="FunFam" id="3.40.50.12780:FF:000016">
    <property type="entry name" value="Phenylacetate-coenzyme A ligase"/>
    <property type="match status" value="1"/>
</dbReference>
<dbReference type="InterPro" id="IPR051414">
    <property type="entry name" value="Adenylate-forming_Reductase"/>
</dbReference>
<evidence type="ECO:0000256" key="7">
    <source>
        <dbReference type="ARBA" id="ARBA00061566"/>
    </source>
</evidence>
<dbReference type="EMBL" id="VEVP01000015">
    <property type="protein sequence ID" value="TNU90868.1"/>
    <property type="molecule type" value="Genomic_DNA"/>
</dbReference>
<comment type="function">
    <text evidence="11">Catalyzes the activation of phenylacetic acid (PA) to phenylacetyl-CoA (PA-CoA).</text>
</comment>
<evidence type="ECO:0000256" key="4">
    <source>
        <dbReference type="ARBA" id="ARBA00022598"/>
    </source>
</evidence>
<dbReference type="Proteomes" id="UP000312594">
    <property type="component" value="Unassembled WGS sequence"/>
</dbReference>
<evidence type="ECO:0000313" key="25">
    <source>
        <dbReference type="Proteomes" id="UP000436429"/>
    </source>
</evidence>
<evidence type="ECO:0000256" key="3">
    <source>
        <dbReference type="ARBA" id="ARBA00022553"/>
    </source>
</evidence>
<feature type="domain" description="AMP-dependent synthetase/ligase" evidence="12">
    <location>
        <begin position="77"/>
        <end position="285"/>
    </location>
</feature>
<dbReference type="GO" id="GO:0000166">
    <property type="term" value="F:nucleotide binding"/>
    <property type="evidence" value="ECO:0007669"/>
    <property type="project" value="UniProtKB-KW"/>
</dbReference>
<dbReference type="GeneID" id="69510964"/>
<dbReference type="Gene3D" id="3.30.300.30">
    <property type="match status" value="1"/>
</dbReference>
<protein>
    <recommendedName>
        <fullName evidence="9 11">Phenylacetate-coenzyme A ligase</fullName>
        <ecNumber evidence="8 11">6.2.1.30</ecNumber>
    </recommendedName>
    <alternativeName>
        <fullName evidence="10 11">Phenylacetyl-CoA ligase</fullName>
    </alternativeName>
</protein>
<evidence type="ECO:0000313" key="19">
    <source>
        <dbReference type="EMBL" id="TNU90868.1"/>
    </source>
</evidence>
<name>A0A369NJF7_EGGLN</name>
<reference evidence="14 25" key="4">
    <citation type="submission" date="2019-11" db="EMBL/GenBank/DDBJ databases">
        <title>Whole genome shotgun sequencing (WGS) data from Adlercreutzia equolifaciens ResAG-91, Eggerthella lenta MRI-F36, MRI-F37, MRI-F40, ResAG-49, ResAG-88, ResAG-121, ResAG-145, and Gordonibacter sp. ResAG-5, ResAG-26, ResAG-43, ResAG-50, ResAG-59.</title>
        <authorList>
            <person name="Stoll D.A."/>
            <person name="Danylec N."/>
            <person name="Franz C.M.A.P."/>
            <person name="Huch M."/>
        </authorList>
    </citation>
    <scope>NUCLEOTIDE SEQUENCE [LARGE SCALE GENOMIC DNA]</scope>
    <source>
        <strain evidence="14 25">ResAG-88</strain>
    </source>
</reference>
<evidence type="ECO:0000313" key="20">
    <source>
        <dbReference type="Proteomes" id="UP000253752"/>
    </source>
</evidence>
<evidence type="ECO:0000313" key="18">
    <source>
        <dbReference type="EMBL" id="RDC34454.1"/>
    </source>
</evidence>
<feature type="domain" description="AMP-dependent ligase C-terminal" evidence="13">
    <location>
        <begin position="335"/>
        <end position="431"/>
    </location>
</feature>
<evidence type="ECO:0000313" key="14">
    <source>
        <dbReference type="EMBL" id="MVN31733.1"/>
    </source>
</evidence>
<evidence type="ECO:0000313" key="16">
    <source>
        <dbReference type="EMBL" id="RDB82038.1"/>
    </source>
</evidence>
<keyword evidence="5 11" id="KW-0547">Nucleotide-binding</keyword>
<accession>A0A369NJF7</accession>
<dbReference type="EC" id="6.2.1.30" evidence="8 11"/>
<evidence type="ECO:0000313" key="15">
    <source>
        <dbReference type="EMBL" id="RDB72947.1"/>
    </source>
</evidence>
<evidence type="ECO:0000259" key="12">
    <source>
        <dbReference type="Pfam" id="PF00501"/>
    </source>
</evidence>
<evidence type="ECO:0000313" key="24">
    <source>
        <dbReference type="Proteomes" id="UP000312594"/>
    </source>
</evidence>
<dbReference type="Gene3D" id="3.40.50.12780">
    <property type="entry name" value="N-terminal domain of ligase-like"/>
    <property type="match status" value="1"/>
</dbReference>